<proteinExistence type="predicted"/>
<protein>
    <submittedName>
        <fullName evidence="1">Uncharacterized protein</fullName>
    </submittedName>
</protein>
<keyword evidence="2" id="KW-1185">Reference proteome</keyword>
<accession>A0ABN2NLG1</accession>
<sequence length="171" mass="18985">MRLERAVAIAGIEPDLARSIARACLHDWAFTERVAHVVKIDLAQANELLRRLQTEGYVTNEPCEYEGEPDLLWSVTLRGSALAGASFLKPITRAKAEALLVGVLERAAAYNADLDKIVWIEEISLFGSLLVRHLRISATSTCTWRSTIAATPTAARRHWPTPVPRAERSRT</sequence>
<name>A0ABN2NLG1_9MICO</name>
<dbReference type="Proteomes" id="UP001501094">
    <property type="component" value="Unassembled WGS sequence"/>
</dbReference>
<dbReference type="RefSeq" id="WP_344105983.1">
    <property type="nucleotide sequence ID" value="NZ_BAAANL010000009.1"/>
</dbReference>
<comment type="caution">
    <text evidence="1">The sequence shown here is derived from an EMBL/GenBank/DDBJ whole genome shotgun (WGS) entry which is preliminary data.</text>
</comment>
<gene>
    <name evidence="1" type="ORF">GCM10009751_37540</name>
</gene>
<organism evidence="1 2">
    <name type="scientific">Myceligenerans crystallogenes</name>
    <dbReference type="NCBI Taxonomy" id="316335"/>
    <lineage>
        <taxon>Bacteria</taxon>
        <taxon>Bacillati</taxon>
        <taxon>Actinomycetota</taxon>
        <taxon>Actinomycetes</taxon>
        <taxon>Micrococcales</taxon>
        <taxon>Promicromonosporaceae</taxon>
        <taxon>Myceligenerans</taxon>
    </lineage>
</organism>
<dbReference type="EMBL" id="BAAANL010000009">
    <property type="protein sequence ID" value="GAA1874446.1"/>
    <property type="molecule type" value="Genomic_DNA"/>
</dbReference>
<evidence type="ECO:0000313" key="2">
    <source>
        <dbReference type="Proteomes" id="UP001501094"/>
    </source>
</evidence>
<evidence type="ECO:0000313" key="1">
    <source>
        <dbReference type="EMBL" id="GAA1874446.1"/>
    </source>
</evidence>
<reference evidence="1 2" key="1">
    <citation type="journal article" date="2019" name="Int. J. Syst. Evol. Microbiol.">
        <title>The Global Catalogue of Microorganisms (GCM) 10K type strain sequencing project: providing services to taxonomists for standard genome sequencing and annotation.</title>
        <authorList>
            <consortium name="The Broad Institute Genomics Platform"/>
            <consortium name="The Broad Institute Genome Sequencing Center for Infectious Disease"/>
            <person name="Wu L."/>
            <person name="Ma J."/>
        </authorList>
    </citation>
    <scope>NUCLEOTIDE SEQUENCE [LARGE SCALE GENOMIC DNA]</scope>
    <source>
        <strain evidence="1 2">JCM 14326</strain>
    </source>
</reference>